<dbReference type="CDD" id="cd03801">
    <property type="entry name" value="GT4_PimA-like"/>
    <property type="match status" value="1"/>
</dbReference>
<organism evidence="2 3">
    <name type="scientific">Conchiformibius steedae DSM 2580</name>
    <dbReference type="NCBI Taxonomy" id="1121352"/>
    <lineage>
        <taxon>Bacteria</taxon>
        <taxon>Pseudomonadati</taxon>
        <taxon>Pseudomonadota</taxon>
        <taxon>Betaproteobacteria</taxon>
        <taxon>Neisseriales</taxon>
        <taxon>Neisseriaceae</taxon>
        <taxon>Conchiformibius</taxon>
    </lineage>
</organism>
<gene>
    <name evidence="2" type="ORF">LNQ82_08355</name>
</gene>
<dbReference type="Pfam" id="PF00534">
    <property type="entry name" value="Glycos_transf_1"/>
    <property type="match status" value="1"/>
</dbReference>
<name>A0AAE9KZD1_9NEIS</name>
<dbReference type="SUPFAM" id="SSF53756">
    <property type="entry name" value="UDP-Glycosyltransferase/glycogen phosphorylase"/>
    <property type="match status" value="1"/>
</dbReference>
<evidence type="ECO:0000313" key="3">
    <source>
        <dbReference type="Proteomes" id="UP001056819"/>
    </source>
</evidence>
<protein>
    <submittedName>
        <fullName evidence="2">Glycosyltransferase</fullName>
    </submittedName>
</protein>
<dbReference type="EMBL" id="CP097501">
    <property type="protein sequence ID" value="URD67191.1"/>
    <property type="molecule type" value="Genomic_DNA"/>
</dbReference>
<sequence length="362" mass="42153">MNLVIWMNIPSHHQSQFFDSLNKICSEFKVFYYDKVPSTRSEMGWENDIKFKEYETYIDPADFELNLDDFREYIHILPGYGHPFLVKLRNNFSKNNIKWVHWSEKSRTGIYWYLSFFKKKLHAKYINKFALGAFAIGNQAKCDFINWGVERKKIEILPYSFNNLNYELPDQEILSFKKERVAFLFVGALCKRKGIDILLEAFSNKFKGDNQWCLVLVGNNKKDIDCKDLVNKLGIEDQVLFRGVIPSIKIMSAYKAADIFILPSRHDGWGMVVNEAVYCNLPVIASDAVGSSEHLIKPGINGFVFKANDPDSLAENMIKYKDYQLIDKQKELVLKEKIFSQYSSDSLSKYLIEILNSWISIK</sequence>
<dbReference type="Proteomes" id="UP001056819">
    <property type="component" value="Chromosome"/>
</dbReference>
<proteinExistence type="predicted"/>
<dbReference type="PANTHER" id="PTHR12526">
    <property type="entry name" value="GLYCOSYLTRANSFERASE"/>
    <property type="match status" value="1"/>
</dbReference>
<dbReference type="RefSeq" id="WP_027021105.1">
    <property type="nucleotide sequence ID" value="NZ_CP097501.1"/>
</dbReference>
<dbReference type="InterPro" id="IPR001296">
    <property type="entry name" value="Glyco_trans_1"/>
</dbReference>
<reference evidence="2" key="1">
    <citation type="submission" date="2022-05" db="EMBL/GenBank/DDBJ databases">
        <title>Alysiella filiformis genome sequencing.</title>
        <authorList>
            <person name="Viehboeck T."/>
        </authorList>
    </citation>
    <scope>NUCLEOTIDE SEQUENCE</scope>
    <source>
        <strain evidence="2">DSM 2580</strain>
    </source>
</reference>
<evidence type="ECO:0000313" key="2">
    <source>
        <dbReference type="EMBL" id="URD67191.1"/>
    </source>
</evidence>
<dbReference type="Gene3D" id="3.40.50.2000">
    <property type="entry name" value="Glycogen Phosphorylase B"/>
    <property type="match status" value="2"/>
</dbReference>
<dbReference type="GO" id="GO:0016757">
    <property type="term" value="F:glycosyltransferase activity"/>
    <property type="evidence" value="ECO:0007669"/>
    <property type="project" value="InterPro"/>
</dbReference>
<evidence type="ECO:0000259" key="1">
    <source>
        <dbReference type="Pfam" id="PF00534"/>
    </source>
</evidence>
<accession>A0AAE9KZD1</accession>
<dbReference type="AlphaFoldDB" id="A0AAE9KZD1"/>
<feature type="domain" description="Glycosyl transferase family 1" evidence="1">
    <location>
        <begin position="172"/>
        <end position="322"/>
    </location>
</feature>